<organism evidence="1 2">
    <name type="scientific">Fusarium torulosum</name>
    <dbReference type="NCBI Taxonomy" id="33205"/>
    <lineage>
        <taxon>Eukaryota</taxon>
        <taxon>Fungi</taxon>
        <taxon>Dikarya</taxon>
        <taxon>Ascomycota</taxon>
        <taxon>Pezizomycotina</taxon>
        <taxon>Sordariomycetes</taxon>
        <taxon>Hypocreomycetidae</taxon>
        <taxon>Hypocreales</taxon>
        <taxon>Nectriaceae</taxon>
        <taxon>Fusarium</taxon>
    </lineage>
</organism>
<comment type="caution">
    <text evidence="1">The sequence shown here is derived from an EMBL/GenBank/DDBJ whole genome shotgun (WGS) entry which is preliminary data.</text>
</comment>
<dbReference type="InterPro" id="IPR053204">
    <property type="entry name" value="Oxopyrrolidines_Biosynth-assoc"/>
</dbReference>
<dbReference type="Pfam" id="PF12311">
    <property type="entry name" value="DUF3632"/>
    <property type="match status" value="1"/>
</dbReference>
<dbReference type="PANTHER" id="PTHR38797">
    <property type="entry name" value="NUCLEAR PORE COMPLEX PROTEIN NUP85-RELATED"/>
    <property type="match status" value="1"/>
</dbReference>
<protein>
    <submittedName>
        <fullName evidence="1">Uncharacterized protein</fullName>
    </submittedName>
</protein>
<evidence type="ECO:0000313" key="2">
    <source>
        <dbReference type="Proteomes" id="UP001187734"/>
    </source>
</evidence>
<evidence type="ECO:0000313" key="1">
    <source>
        <dbReference type="EMBL" id="SPJ82465.1"/>
    </source>
</evidence>
<gene>
    <name evidence="1" type="ORF">FTOL_09870</name>
</gene>
<dbReference type="AlphaFoldDB" id="A0AAE8MGI4"/>
<proteinExistence type="predicted"/>
<dbReference type="Proteomes" id="UP001187734">
    <property type="component" value="Unassembled WGS sequence"/>
</dbReference>
<dbReference type="EMBL" id="ONZP01000364">
    <property type="protein sequence ID" value="SPJ82465.1"/>
    <property type="molecule type" value="Genomic_DNA"/>
</dbReference>
<keyword evidence="2" id="KW-1185">Reference proteome</keyword>
<sequence>MTDPISLQLQLDVGLSDMTYTEQEIFLILTSFLLETRRPTAPEAAAQINNLFPHQPEKDGKKKSPGGFLAAFWDIALQIAVQLDYQTQSMLNFISLTKALRDMPSSAILEDGRRLWQDLPDLALFFTERWNQAGITNQTTIPRETSRRWINLNGLAAYLTIENLYGGWYRALESIKLGLENGSRREAQNVIQCFAPATAAWFIPSSQQIYDKCKANALQDSSSHGQLWKGKSGFSLERWAFWRSRFVQLINHSLTTDELREIFLAAETAMGGVRE</sequence>
<name>A0AAE8MGI4_9HYPO</name>
<reference evidence="1" key="1">
    <citation type="submission" date="2018-03" db="EMBL/GenBank/DDBJ databases">
        <authorList>
            <person name="Guldener U."/>
        </authorList>
    </citation>
    <scope>NUCLEOTIDE SEQUENCE</scope>
</reference>
<accession>A0AAE8MGI4</accession>
<dbReference type="InterPro" id="IPR022085">
    <property type="entry name" value="OpdG"/>
</dbReference>
<dbReference type="PANTHER" id="PTHR38797:SF4">
    <property type="entry name" value="NUCLEAR PORE COMPLEX PROTEIN NUP85"/>
    <property type="match status" value="1"/>
</dbReference>